<dbReference type="InterPro" id="IPR049545">
    <property type="entry name" value="Gta3_dom"/>
</dbReference>
<reference evidence="3 4" key="1">
    <citation type="journal article" date="2015" name="BMC Genomics">
        <title>Insights from the genome of Ophiocordyceps polyrhachis-furcata to pathogenicity and host specificity in insect fungi.</title>
        <authorList>
            <person name="Wichadakul D."/>
            <person name="Kobmoo N."/>
            <person name="Ingsriswang S."/>
            <person name="Tangphatsornruang S."/>
            <person name="Chantasingh D."/>
            <person name="Luangsa-ard J.J."/>
            <person name="Eurwilaichitr L."/>
        </authorList>
    </citation>
    <scope>NUCLEOTIDE SEQUENCE [LARGE SCALE GENOMIC DNA]</scope>
    <source>
        <strain evidence="3 4">BCC 54312</strain>
    </source>
</reference>
<evidence type="ECO:0000313" key="3">
    <source>
        <dbReference type="EMBL" id="RCI16301.1"/>
    </source>
</evidence>
<dbReference type="EMBL" id="LKCN02000001">
    <property type="protein sequence ID" value="RCI16301.1"/>
    <property type="molecule type" value="Genomic_DNA"/>
</dbReference>
<accession>A0A367LPI1</accession>
<evidence type="ECO:0000259" key="2">
    <source>
        <dbReference type="Pfam" id="PF20978"/>
    </source>
</evidence>
<gene>
    <name evidence="3" type="ORF">L249_2399</name>
</gene>
<feature type="region of interest" description="Disordered" evidence="1">
    <location>
        <begin position="1"/>
        <end position="61"/>
    </location>
</feature>
<protein>
    <recommendedName>
        <fullName evidence="2">Glutamyl-tRNA amidotransferase complex subunit Gta3 domain-containing protein</fullName>
    </recommendedName>
</protein>
<sequence>MVPKLPLPQLTPALRSRRPRHPRLSSTTSTPSRQIASALSTPSWSVHSLRRGPEPAATNLESISPDTLRSLLGLSSLPAAKSDREASTMIATVQSQLRFVRAVQSVDTTGVRPLDSIRDETEDAISESTVTLADMKPTLDKEVPVGHHRRPTRVKDVASSKEEDWDPLAMAPKKEGKYFVVDASNKKEGSS</sequence>
<comment type="caution">
    <text evidence="3">The sequence shown here is derived from an EMBL/GenBank/DDBJ whole genome shotgun (WGS) entry which is preliminary data.</text>
</comment>
<proteinExistence type="predicted"/>
<dbReference type="Proteomes" id="UP000253664">
    <property type="component" value="Unassembled WGS sequence"/>
</dbReference>
<dbReference type="OrthoDB" id="5522061at2759"/>
<keyword evidence="4" id="KW-1185">Reference proteome</keyword>
<evidence type="ECO:0000313" key="4">
    <source>
        <dbReference type="Proteomes" id="UP000253664"/>
    </source>
</evidence>
<dbReference type="AlphaFoldDB" id="A0A367LPI1"/>
<name>A0A367LPI1_9HYPO</name>
<feature type="compositionally biased region" description="Polar residues" evidence="1">
    <location>
        <begin position="34"/>
        <end position="46"/>
    </location>
</feature>
<feature type="compositionally biased region" description="Low complexity" evidence="1">
    <location>
        <begin position="24"/>
        <end position="33"/>
    </location>
</feature>
<organism evidence="3 4">
    <name type="scientific">Ophiocordyceps polyrhachis-furcata BCC 54312</name>
    <dbReference type="NCBI Taxonomy" id="1330021"/>
    <lineage>
        <taxon>Eukaryota</taxon>
        <taxon>Fungi</taxon>
        <taxon>Dikarya</taxon>
        <taxon>Ascomycota</taxon>
        <taxon>Pezizomycotina</taxon>
        <taxon>Sordariomycetes</taxon>
        <taxon>Hypocreomycetidae</taxon>
        <taxon>Hypocreales</taxon>
        <taxon>Ophiocordycipitaceae</taxon>
        <taxon>Ophiocordyceps</taxon>
    </lineage>
</organism>
<feature type="domain" description="Glutamyl-tRNA amidotransferase complex subunit Gta3" evidence="2">
    <location>
        <begin position="61"/>
        <end position="114"/>
    </location>
</feature>
<evidence type="ECO:0000256" key="1">
    <source>
        <dbReference type="SAM" id="MobiDB-lite"/>
    </source>
</evidence>
<dbReference type="Pfam" id="PF20978">
    <property type="entry name" value="Gta3"/>
    <property type="match status" value="1"/>
</dbReference>